<proteinExistence type="predicted"/>
<feature type="region of interest" description="Disordered" evidence="1">
    <location>
        <begin position="250"/>
        <end position="277"/>
    </location>
</feature>
<comment type="caution">
    <text evidence="3">The sequence shown here is derived from an EMBL/GenBank/DDBJ whole genome shotgun (WGS) entry which is preliminary data.</text>
</comment>
<keyword evidence="4" id="KW-1185">Reference proteome</keyword>
<name>A0A328VM10_9CHLR</name>
<dbReference type="PANTHER" id="PTHR11735:SF11">
    <property type="entry name" value="TRNA THREONYLCARBAMOYLADENOSINE BIOSYNTHESIS PROTEIN TSAB"/>
    <property type="match status" value="1"/>
</dbReference>
<evidence type="ECO:0000313" key="3">
    <source>
        <dbReference type="EMBL" id="RAQ95205.1"/>
    </source>
</evidence>
<dbReference type="AlphaFoldDB" id="A0A328VM10"/>
<evidence type="ECO:0000313" key="4">
    <source>
        <dbReference type="Proteomes" id="UP000248706"/>
    </source>
</evidence>
<dbReference type="OrthoDB" id="9784166at2"/>
<feature type="compositionally biased region" description="Basic and acidic residues" evidence="1">
    <location>
        <begin position="267"/>
        <end position="277"/>
    </location>
</feature>
<evidence type="ECO:0000256" key="1">
    <source>
        <dbReference type="SAM" id="MobiDB-lite"/>
    </source>
</evidence>
<dbReference type="Pfam" id="PF00814">
    <property type="entry name" value="TsaD"/>
    <property type="match status" value="1"/>
</dbReference>
<gene>
    <name evidence="3" type="ORF">A4R35_06635</name>
</gene>
<sequence>MLLLAIDSSTRQASLALCSEETLYAEETWLVENNHSVELLPAIRRLLTSRNWRPADLSALAVALGPGSFNGVRVAVATARSLAFALEKPLIGVGTLDIIAAQQRRWSGPICAVLEAGRSELYAACYLSTEGQDEQGRLRQELRRLGNYVLLPPQQLVAYLKELAATSLAVPGRRELPPFLFCGELKAATCATLRSSLPECAFAEPLLATRRATTLAALALPRLLRGEHDDPLRLEPLYLRPPAITASARKQPLLNAVGQPRSLPQSETEREERALQH</sequence>
<dbReference type="Proteomes" id="UP000248706">
    <property type="component" value="Unassembled WGS sequence"/>
</dbReference>
<organism evidence="3 4">
    <name type="scientific">Thermogemmatispora tikiterensis</name>
    <dbReference type="NCBI Taxonomy" id="1825093"/>
    <lineage>
        <taxon>Bacteria</taxon>
        <taxon>Bacillati</taxon>
        <taxon>Chloroflexota</taxon>
        <taxon>Ktedonobacteria</taxon>
        <taxon>Thermogemmatisporales</taxon>
        <taxon>Thermogemmatisporaceae</taxon>
        <taxon>Thermogemmatispora</taxon>
    </lineage>
</organism>
<dbReference type="InterPro" id="IPR000905">
    <property type="entry name" value="Gcp-like_dom"/>
</dbReference>
<dbReference type="GO" id="GO:0005829">
    <property type="term" value="C:cytosol"/>
    <property type="evidence" value="ECO:0007669"/>
    <property type="project" value="TreeGrafter"/>
</dbReference>
<reference evidence="3 4" key="1">
    <citation type="submission" date="2016-08" db="EMBL/GenBank/DDBJ databases">
        <title>Analysis of Carbohydrate Active Enzymes in Thermogemmatispora T81 Reveals Carbohydrate Degradation Ability.</title>
        <authorList>
            <person name="Tomazini A."/>
            <person name="Lal S."/>
            <person name="Stott M."/>
            <person name="Henrissat B."/>
            <person name="Polikarpov I."/>
            <person name="Sparling R."/>
            <person name="Levin D.B."/>
        </authorList>
    </citation>
    <scope>NUCLEOTIDE SEQUENCE [LARGE SCALE GENOMIC DNA]</scope>
    <source>
        <strain evidence="3 4">T81</strain>
    </source>
</reference>
<dbReference type="GO" id="GO:0002949">
    <property type="term" value="P:tRNA threonylcarbamoyladenosine modification"/>
    <property type="evidence" value="ECO:0007669"/>
    <property type="project" value="InterPro"/>
</dbReference>
<dbReference type="NCBIfam" id="TIGR03725">
    <property type="entry name" value="T6A_YeaZ"/>
    <property type="match status" value="1"/>
</dbReference>
<evidence type="ECO:0000259" key="2">
    <source>
        <dbReference type="Pfam" id="PF00814"/>
    </source>
</evidence>
<protein>
    <submittedName>
        <fullName evidence="3">tRNA N6-adenosine(37)-N6-threonylcarbamoyltransferase complex dimerization subunit TsaB</fullName>
    </submittedName>
</protein>
<dbReference type="PANTHER" id="PTHR11735">
    <property type="entry name" value="TRNA N6-ADENOSINE THREONYLCARBAMOYLTRANSFERASE"/>
    <property type="match status" value="1"/>
</dbReference>
<dbReference type="Gene3D" id="3.30.420.40">
    <property type="match status" value="2"/>
</dbReference>
<dbReference type="InterPro" id="IPR022496">
    <property type="entry name" value="T6A_TsaB"/>
</dbReference>
<dbReference type="InterPro" id="IPR043129">
    <property type="entry name" value="ATPase_NBD"/>
</dbReference>
<accession>A0A328VM10</accession>
<dbReference type="SUPFAM" id="SSF53067">
    <property type="entry name" value="Actin-like ATPase domain"/>
    <property type="match status" value="2"/>
</dbReference>
<dbReference type="RefSeq" id="WP_112427727.1">
    <property type="nucleotide sequence ID" value="NZ_MCIF01000002.1"/>
</dbReference>
<dbReference type="CDD" id="cd24032">
    <property type="entry name" value="ASKHA_NBD_TsaB"/>
    <property type="match status" value="1"/>
</dbReference>
<dbReference type="GO" id="GO:0016740">
    <property type="term" value="F:transferase activity"/>
    <property type="evidence" value="ECO:0007669"/>
    <property type="project" value="UniProtKB-KW"/>
</dbReference>
<feature type="domain" description="Gcp-like" evidence="2">
    <location>
        <begin position="31"/>
        <end position="225"/>
    </location>
</feature>
<keyword evidence="3" id="KW-0808">Transferase</keyword>
<dbReference type="EMBL" id="MCIF01000002">
    <property type="protein sequence ID" value="RAQ95205.1"/>
    <property type="molecule type" value="Genomic_DNA"/>
</dbReference>